<organism evidence="3 4">
    <name type="scientific">Peronospora belbahrii</name>
    <dbReference type="NCBI Taxonomy" id="622444"/>
    <lineage>
        <taxon>Eukaryota</taxon>
        <taxon>Sar</taxon>
        <taxon>Stramenopiles</taxon>
        <taxon>Oomycota</taxon>
        <taxon>Peronosporomycetes</taxon>
        <taxon>Peronosporales</taxon>
        <taxon>Peronosporaceae</taxon>
        <taxon>Peronospora</taxon>
    </lineage>
</organism>
<evidence type="ECO:0000256" key="1">
    <source>
        <dbReference type="SAM" id="Coils"/>
    </source>
</evidence>
<proteinExistence type="predicted"/>
<evidence type="ECO:0000259" key="2">
    <source>
        <dbReference type="Pfam" id="PF00078"/>
    </source>
</evidence>
<reference evidence="3" key="1">
    <citation type="submission" date="2021-11" db="EMBL/GenBank/DDBJ databases">
        <authorList>
            <person name="Islam A."/>
            <person name="Islam S."/>
            <person name="Flora M.S."/>
            <person name="Rahman M."/>
            <person name="Ziaur R.M."/>
            <person name="Epstein J.H."/>
            <person name="Hassan M."/>
            <person name="Klassen M."/>
            <person name="Woodard K."/>
            <person name="Webb A."/>
            <person name="Webby R.J."/>
            <person name="El Zowalaty M.E."/>
        </authorList>
    </citation>
    <scope>NUCLEOTIDE SEQUENCE</scope>
    <source>
        <strain evidence="3">Pbs3</strain>
    </source>
</reference>
<name>A0AAU9KPK5_9STRA</name>
<evidence type="ECO:0000313" key="4">
    <source>
        <dbReference type="Proteomes" id="UP001160483"/>
    </source>
</evidence>
<gene>
    <name evidence="3" type="ORF">PBS003_LOCUS3015</name>
</gene>
<dbReference type="InterPro" id="IPR000477">
    <property type="entry name" value="RT_dom"/>
</dbReference>
<dbReference type="PANTHER" id="PTHR35450">
    <property type="entry name" value="REVERSE TRANSCRIPTASE DOMAIN-CONTAINING PROTEIN"/>
    <property type="match status" value="1"/>
</dbReference>
<feature type="domain" description="Reverse transcriptase" evidence="2">
    <location>
        <begin position="16"/>
        <end position="179"/>
    </location>
</feature>
<accession>A0AAU9KPK5</accession>
<feature type="coiled-coil region" evidence="1">
    <location>
        <begin position="477"/>
        <end position="511"/>
    </location>
</feature>
<comment type="caution">
    <text evidence="3">The sequence shown here is derived from an EMBL/GenBank/DDBJ whole genome shotgun (WGS) entry which is preliminary data.</text>
</comment>
<sequence length="528" mass="60696">MVLQSWKLGLVSLEHKKGARDDPANWRPICLQQTIYKLYTGVMARRLARWLDANDRHAPGQKGFRAVNGCEEHNFLAATLIDSARRKHCPLYEVWYDFRNAFGSVPLSLLWDVLARTGVPVEYITMCQGFHSIAAFVVGNAVDGSTALIQQRVGVFQGCPLIPHRFSAAISPLLHALDRLQTSGVQLSSNDRPRETAHADDLKIFPIRRMELWSSMDWCFVSYIGLAWRPTRQMSQYGLLKAVKVYLYPRVEHALRHLRPDDQHLERFDVHLCRLGLTTLVEYHAALQIAHEWQMPHSADPAVRRVCTPANTDSGTPTQLLQLRVPHHAGYLEHRNVLRQVRQHMKLLRWKAWCAHKDQGKTARAHGGLGSGFLTRPRGMWGSDYRFDIAARLDMLDTVMFSRVDASVLMLDAGTRAAGGKSRSPMFSTTARQPPQIMLSIAQPLCGSEILYEYGWPTRSVMRTRQQLACVQREHTKLILNRLKQELEHRRQKIEHRKQKLEYRKQKLEQREHNLGPWYLIINLHSNT</sequence>
<dbReference type="CDD" id="cd01650">
    <property type="entry name" value="RT_nLTR_like"/>
    <property type="match status" value="1"/>
</dbReference>
<dbReference type="Pfam" id="PF00078">
    <property type="entry name" value="RVT_1"/>
    <property type="match status" value="1"/>
</dbReference>
<evidence type="ECO:0000313" key="3">
    <source>
        <dbReference type="EMBL" id="CAH0476227.1"/>
    </source>
</evidence>
<keyword evidence="1" id="KW-0175">Coiled coil</keyword>
<dbReference type="EMBL" id="CAKKTJ010000145">
    <property type="protein sequence ID" value="CAH0476227.1"/>
    <property type="molecule type" value="Genomic_DNA"/>
</dbReference>
<dbReference type="Proteomes" id="UP001160483">
    <property type="component" value="Unassembled WGS sequence"/>
</dbReference>
<dbReference type="PANTHER" id="PTHR35450:SF2">
    <property type="entry name" value="REVERSE TRANSCRIPTASE DOMAIN-CONTAINING PROTEIN"/>
    <property type="match status" value="1"/>
</dbReference>
<dbReference type="AlphaFoldDB" id="A0AAU9KPK5"/>
<protein>
    <recommendedName>
        <fullName evidence="2">Reverse transcriptase domain-containing protein</fullName>
    </recommendedName>
</protein>